<feature type="region of interest" description="Disordered" evidence="1">
    <location>
        <begin position="1"/>
        <end position="45"/>
    </location>
</feature>
<dbReference type="SUPFAM" id="SSF82199">
    <property type="entry name" value="SET domain"/>
    <property type="match status" value="1"/>
</dbReference>
<name>A0ABR2ZPV6_9AGAR</name>
<dbReference type="Gene3D" id="2.170.270.10">
    <property type="entry name" value="SET domain"/>
    <property type="match status" value="1"/>
</dbReference>
<comment type="caution">
    <text evidence="3">The sequence shown here is derived from an EMBL/GenBank/DDBJ whole genome shotgun (WGS) entry which is preliminary data.</text>
</comment>
<dbReference type="InterPro" id="IPR046341">
    <property type="entry name" value="SET_dom_sf"/>
</dbReference>
<reference evidence="3 4" key="1">
    <citation type="submission" date="2024-05" db="EMBL/GenBank/DDBJ databases">
        <title>A draft genome resource for the thread blight pathogen Marasmius tenuissimus strain MS-2.</title>
        <authorList>
            <person name="Yulfo-Soto G.E."/>
            <person name="Baruah I.K."/>
            <person name="Amoako-Attah I."/>
            <person name="Bukari Y."/>
            <person name="Meinhardt L.W."/>
            <person name="Bailey B.A."/>
            <person name="Cohen S.P."/>
        </authorList>
    </citation>
    <scope>NUCLEOTIDE SEQUENCE [LARGE SCALE GENOMIC DNA]</scope>
    <source>
        <strain evidence="3 4">MS-2</strain>
    </source>
</reference>
<dbReference type="EMBL" id="JBBXMP010000075">
    <property type="protein sequence ID" value="KAL0063707.1"/>
    <property type="molecule type" value="Genomic_DNA"/>
</dbReference>
<evidence type="ECO:0000313" key="4">
    <source>
        <dbReference type="Proteomes" id="UP001437256"/>
    </source>
</evidence>
<proteinExistence type="predicted"/>
<evidence type="ECO:0000256" key="1">
    <source>
        <dbReference type="SAM" id="MobiDB-lite"/>
    </source>
</evidence>
<dbReference type="InterPro" id="IPR001214">
    <property type="entry name" value="SET_dom"/>
</dbReference>
<feature type="compositionally biased region" description="Basic and acidic residues" evidence="1">
    <location>
        <begin position="30"/>
        <end position="39"/>
    </location>
</feature>
<accession>A0ABR2ZPV6</accession>
<sequence>MDDPENTSESQVLSRARLKRTHSAVEDSGDESHTKENVTEGRSGTAHLVDHDSTVDVDSLTASSLTQTGPTFRPPVLHFDGGGTVWTSASRDIALFRVDAALLAPIDDFLSVSVTGTTKKKATDRRIPDGFLKSPPEIPVPVIQAVKRVFDTYFLRERNRREVDVGEIQDRATATSNALEHVFVISEFLQRTYGFSVDVVTPIIRWWLSSYCLVFKGSGGRVMLQQRRRVLQGAHGFTVKARTALKQHECLYELTGACSNDSFEDSLVESPQFPYNGCSLIKQAGDTEDPWFDGRCRLLAGPMRWVQHDCGRSHVVWRRITDTGGYVLYTTRGIEQGEELLVRRRGTEYWVGSVRVLARAAWLELVPALCLSHGQLKTPQC</sequence>
<protein>
    <recommendedName>
        <fullName evidence="2">SET domain-containing protein</fullName>
    </recommendedName>
</protein>
<dbReference type="Pfam" id="PF00856">
    <property type="entry name" value="SET"/>
    <property type="match status" value="1"/>
</dbReference>
<evidence type="ECO:0000259" key="2">
    <source>
        <dbReference type="Pfam" id="PF00856"/>
    </source>
</evidence>
<evidence type="ECO:0000313" key="3">
    <source>
        <dbReference type="EMBL" id="KAL0063707.1"/>
    </source>
</evidence>
<dbReference type="Proteomes" id="UP001437256">
    <property type="component" value="Unassembled WGS sequence"/>
</dbReference>
<gene>
    <name evidence="3" type="ORF">AAF712_009399</name>
</gene>
<feature type="domain" description="SET" evidence="2">
    <location>
        <begin position="236"/>
        <end position="342"/>
    </location>
</feature>
<organism evidence="3 4">
    <name type="scientific">Marasmius tenuissimus</name>
    <dbReference type="NCBI Taxonomy" id="585030"/>
    <lineage>
        <taxon>Eukaryota</taxon>
        <taxon>Fungi</taxon>
        <taxon>Dikarya</taxon>
        <taxon>Basidiomycota</taxon>
        <taxon>Agaricomycotina</taxon>
        <taxon>Agaricomycetes</taxon>
        <taxon>Agaricomycetidae</taxon>
        <taxon>Agaricales</taxon>
        <taxon>Marasmiineae</taxon>
        <taxon>Marasmiaceae</taxon>
        <taxon>Marasmius</taxon>
    </lineage>
</organism>
<keyword evidence="4" id="KW-1185">Reference proteome</keyword>